<evidence type="ECO:0000313" key="3">
    <source>
        <dbReference type="Proteomes" id="UP000031014"/>
    </source>
</evidence>
<organism evidence="2 3">
    <name type="scientific">Mesobacillus selenatarsenatis (strain DSM 18680 / JCM 14380 / FERM P-15431 / SF-1)</name>
    <dbReference type="NCBI Taxonomy" id="1321606"/>
    <lineage>
        <taxon>Bacteria</taxon>
        <taxon>Bacillati</taxon>
        <taxon>Bacillota</taxon>
        <taxon>Bacilli</taxon>
        <taxon>Bacillales</taxon>
        <taxon>Bacillaceae</taxon>
        <taxon>Mesobacillus</taxon>
    </lineage>
</organism>
<dbReference type="Proteomes" id="UP000031014">
    <property type="component" value="Unassembled WGS sequence"/>
</dbReference>
<keyword evidence="1" id="KW-1133">Transmembrane helix</keyword>
<comment type="caution">
    <text evidence="2">The sequence shown here is derived from an EMBL/GenBank/DDBJ whole genome shotgun (WGS) entry which is preliminary data.</text>
</comment>
<evidence type="ECO:0000313" key="2">
    <source>
        <dbReference type="EMBL" id="GAM12407.1"/>
    </source>
</evidence>
<feature type="transmembrane region" description="Helical" evidence="1">
    <location>
        <begin position="42"/>
        <end position="63"/>
    </location>
</feature>
<proteinExistence type="predicted"/>
<name>A0A0A8X097_MESS1</name>
<keyword evidence="1" id="KW-0812">Transmembrane</keyword>
<sequence length="77" mass="8550">MNYEEVKKLFIGRALYLLGVAFVFFSVLGIIMVSFSDSGGDIALLLFALLNGLIAMGVGEIVIDVNHRQRIEKMDKE</sequence>
<evidence type="ECO:0000256" key="1">
    <source>
        <dbReference type="SAM" id="Phobius"/>
    </source>
</evidence>
<accession>A0A0A8X097</accession>
<protein>
    <submittedName>
        <fullName evidence="2">Uncharacterized protein</fullName>
    </submittedName>
</protein>
<gene>
    <name evidence="2" type="ORF">SAMD00020551_0540</name>
</gene>
<reference evidence="2 3" key="1">
    <citation type="submission" date="2013-06" db="EMBL/GenBank/DDBJ databases">
        <title>Whole genome shotgun sequence of Bacillus selenatarsenatis SF-1.</title>
        <authorList>
            <person name="Kuroda M."/>
            <person name="Sei K."/>
            <person name="Yamashita M."/>
            <person name="Ike M."/>
        </authorList>
    </citation>
    <scope>NUCLEOTIDE SEQUENCE [LARGE SCALE GENOMIC DNA]</scope>
    <source>
        <strain evidence="2 3">SF-1</strain>
    </source>
</reference>
<dbReference type="AlphaFoldDB" id="A0A0A8X097"/>
<keyword evidence="1" id="KW-0472">Membrane</keyword>
<keyword evidence="3" id="KW-1185">Reference proteome</keyword>
<dbReference type="EMBL" id="BASE01000012">
    <property type="protein sequence ID" value="GAM12407.1"/>
    <property type="molecule type" value="Genomic_DNA"/>
</dbReference>
<feature type="transmembrane region" description="Helical" evidence="1">
    <location>
        <begin position="14"/>
        <end position="36"/>
    </location>
</feature>